<dbReference type="PANTHER" id="PTHR34721">
    <property type="entry name" value="PROTEIN CBG09734"/>
    <property type="match status" value="1"/>
</dbReference>
<feature type="region of interest" description="Disordered" evidence="1">
    <location>
        <begin position="397"/>
        <end position="443"/>
    </location>
</feature>
<evidence type="ECO:0000256" key="1">
    <source>
        <dbReference type="SAM" id="MobiDB-lite"/>
    </source>
</evidence>
<evidence type="ECO:0000313" key="2">
    <source>
        <dbReference type="EMBL" id="KHN84075.1"/>
    </source>
</evidence>
<keyword evidence="3" id="KW-1185">Reference proteome</keyword>
<feature type="compositionally biased region" description="Polar residues" evidence="1">
    <location>
        <begin position="73"/>
        <end position="86"/>
    </location>
</feature>
<sequence length="505" mass="56294">MKECISERDHYRTFPRKNYPLSEECDLLEIESAEVAYCLCRSDLCNEKPIADQFIAFEEQHPELFGDTEGENSPETLSNDALSESESIGVERIDSEQELPLSVESERRRQPSASTTDAWNEKEEHNDPDEINIAPTKVTLQTTEPGLLCMQCGQGNLNDAEEDCEKQIVVECNRRSVLSKGEQHYCFTRQIVIGPGRNAVEKMCVTHMALIQEYGADVDLDGCTLANADHVRFCVCQTNECNRATINEQMIFKQEKLPNVRTTTALTIPMPPHRRQPVTSCYVCSENNLSDADADCSRPIPLDCNQQFKDGSGSLCLTRRTQLTPAMYSLEKRCMSRKELNQNPSGPPVDIGCGDAYDGLVVYCICEGEFCNREGMMAQLQKDIKYLSNHKLTTKAISVPPSRKSDPPANEPIIQPGSSRRQSAASASTETATQSGQLQRPTEQTITAVIVTAAPKRKADERFAVERQQRWRNADEDNFNSATTTCSICTAPIAFLASAMFLLLS</sequence>
<evidence type="ECO:0000313" key="3">
    <source>
        <dbReference type="Proteomes" id="UP000031036"/>
    </source>
</evidence>
<dbReference type="Proteomes" id="UP000031036">
    <property type="component" value="Unassembled WGS sequence"/>
</dbReference>
<accession>A0A0B2VSV0</accession>
<dbReference type="PANTHER" id="PTHR34721:SF12">
    <property type="entry name" value="PROTEIN QUIVER"/>
    <property type="match status" value="1"/>
</dbReference>
<organism evidence="2 3">
    <name type="scientific">Toxocara canis</name>
    <name type="common">Canine roundworm</name>
    <dbReference type="NCBI Taxonomy" id="6265"/>
    <lineage>
        <taxon>Eukaryota</taxon>
        <taxon>Metazoa</taxon>
        <taxon>Ecdysozoa</taxon>
        <taxon>Nematoda</taxon>
        <taxon>Chromadorea</taxon>
        <taxon>Rhabditida</taxon>
        <taxon>Spirurina</taxon>
        <taxon>Ascaridomorpha</taxon>
        <taxon>Ascaridoidea</taxon>
        <taxon>Toxocaridae</taxon>
        <taxon>Toxocara</taxon>
    </lineage>
</organism>
<proteinExistence type="predicted"/>
<reference evidence="2 3" key="1">
    <citation type="submission" date="2014-11" db="EMBL/GenBank/DDBJ databases">
        <title>Genetic blueprint of the zoonotic pathogen Toxocara canis.</title>
        <authorList>
            <person name="Zhu X.-Q."/>
            <person name="Korhonen P.K."/>
            <person name="Cai H."/>
            <person name="Young N.D."/>
            <person name="Nejsum P."/>
            <person name="von Samson-Himmelstjerna G."/>
            <person name="Boag P.R."/>
            <person name="Tan P."/>
            <person name="Li Q."/>
            <person name="Min J."/>
            <person name="Yang Y."/>
            <person name="Wang X."/>
            <person name="Fang X."/>
            <person name="Hall R.S."/>
            <person name="Hofmann A."/>
            <person name="Sternberg P.W."/>
            <person name="Jex A.R."/>
            <person name="Gasser R.B."/>
        </authorList>
    </citation>
    <scope>NUCLEOTIDE SEQUENCE [LARGE SCALE GENOMIC DNA]</scope>
    <source>
        <strain evidence="2">PN_DK_2014</strain>
    </source>
</reference>
<feature type="region of interest" description="Disordered" evidence="1">
    <location>
        <begin position="65"/>
        <end position="129"/>
    </location>
</feature>
<gene>
    <name evidence="2" type="ORF">Tcan_09228</name>
</gene>
<protein>
    <submittedName>
        <fullName evidence="2">Uncharacterized protein</fullName>
    </submittedName>
</protein>
<comment type="caution">
    <text evidence="2">The sequence shown here is derived from an EMBL/GenBank/DDBJ whole genome shotgun (WGS) entry which is preliminary data.</text>
</comment>
<feature type="compositionally biased region" description="Low complexity" evidence="1">
    <location>
        <begin position="418"/>
        <end position="435"/>
    </location>
</feature>
<dbReference type="EMBL" id="JPKZ01001073">
    <property type="protein sequence ID" value="KHN84075.1"/>
    <property type="molecule type" value="Genomic_DNA"/>
</dbReference>
<name>A0A0B2VSV0_TOXCA</name>
<dbReference type="AlphaFoldDB" id="A0A0B2VSV0"/>
<dbReference type="OrthoDB" id="5850827at2759"/>